<comment type="subunit">
    <text evidence="10">Forms a cyclic heterotetrameric complex composed of two molecules of XerC and two molecules of XerD.</text>
</comment>
<feature type="active site" evidence="10">
    <location>
        <position position="160"/>
    </location>
</feature>
<proteinExistence type="inferred from homology"/>
<gene>
    <name evidence="14" type="primary">xerD</name>
    <name evidence="10" type="synonym">xerC</name>
    <name evidence="13" type="ORF">B0181_09510</name>
    <name evidence="14" type="ORF">NCTC10293_00880</name>
</gene>
<evidence type="ECO:0000259" key="12">
    <source>
        <dbReference type="PROSITE" id="PS51900"/>
    </source>
</evidence>
<dbReference type="GO" id="GO:0007059">
    <property type="term" value="P:chromosome segregation"/>
    <property type="evidence" value="ECO:0007669"/>
    <property type="project" value="UniProtKB-UniRule"/>
</dbReference>
<evidence type="ECO:0000256" key="6">
    <source>
        <dbReference type="ARBA" id="ARBA00022908"/>
    </source>
</evidence>
<evidence type="ECO:0000313" key="15">
    <source>
        <dbReference type="Proteomes" id="UP000190435"/>
    </source>
</evidence>
<keyword evidence="6 10" id="KW-0229">DNA integration</keyword>
<dbReference type="Gene3D" id="1.10.443.10">
    <property type="entry name" value="Intergrase catalytic core"/>
    <property type="match status" value="1"/>
</dbReference>
<dbReference type="OrthoDB" id="9801717at2"/>
<sequence>MSKTRAKEPRQPTITHYDDDPDFLSEFRAAMLARGLATHTRNAYLRDLRACIASSSTPLTMWAEKDVLSCLSASQQAGKSPRTQARLLASLRQFFLWQIEQEMRHDNPCEHIKSPKLGSTLPKSLSETDITNLLAAPDTSTTLGLRDKAMLEVLYACGLRVSELVGLSLDQINLNAGWITITGKGNKTRLVPLGEYAAAAINDYLIRRSELLPSQKNDCQALFLTTQGGYMTRHNFWHMIKKYALAAQIHSDISPHTLRHAFATHLINHGADLRSVQLLLGHSNLSTTQIYTHVATARLQQLHATHHPRG</sequence>
<reference evidence="14 16" key="2">
    <citation type="submission" date="2018-06" db="EMBL/GenBank/DDBJ databases">
        <authorList>
            <consortium name="Pathogen Informatics"/>
            <person name="Doyle S."/>
        </authorList>
    </citation>
    <scope>NUCLEOTIDE SEQUENCE [LARGE SCALE GENOMIC DNA]</scope>
    <source>
        <strain evidence="14 16">NCTC10293</strain>
    </source>
</reference>
<evidence type="ECO:0000256" key="5">
    <source>
        <dbReference type="ARBA" id="ARBA00022829"/>
    </source>
</evidence>
<dbReference type="InterPro" id="IPR010998">
    <property type="entry name" value="Integrase_recombinase_N"/>
</dbReference>
<dbReference type="STRING" id="34060.B0181_09510"/>
<dbReference type="RefSeq" id="WP_078277262.1">
    <property type="nucleotide sequence ID" value="NZ_CAACXO010000029.1"/>
</dbReference>
<dbReference type="Pfam" id="PF00589">
    <property type="entry name" value="Phage_integrase"/>
    <property type="match status" value="1"/>
</dbReference>
<dbReference type="AlphaFoldDB" id="A0A1S9ZWF3"/>
<dbReference type="InterPro" id="IPR013762">
    <property type="entry name" value="Integrase-like_cat_sf"/>
</dbReference>
<accession>A0A1S9ZWF3</accession>
<evidence type="ECO:0000256" key="9">
    <source>
        <dbReference type="ARBA" id="ARBA00023306"/>
    </source>
</evidence>
<evidence type="ECO:0000313" key="16">
    <source>
        <dbReference type="Proteomes" id="UP000255279"/>
    </source>
</evidence>
<dbReference type="NCBIfam" id="TIGR02225">
    <property type="entry name" value="recomb_XerD"/>
    <property type="match status" value="1"/>
</dbReference>
<reference evidence="13 15" key="1">
    <citation type="submission" date="2017-02" db="EMBL/GenBank/DDBJ databases">
        <title>Draft genome sequence of Moraxella caviae CCUG 355 type strain.</title>
        <authorList>
            <person name="Engstrom-Jakobsson H."/>
            <person name="Salva-Serra F."/>
            <person name="Thorell K."/>
            <person name="Gonzales-Siles L."/>
            <person name="Karlsson R."/>
            <person name="Boulund F."/>
            <person name="Engstrand L."/>
            <person name="Moore E."/>
        </authorList>
    </citation>
    <scope>NUCLEOTIDE SEQUENCE [LARGE SCALE GENOMIC DNA]</scope>
    <source>
        <strain evidence="13 15">CCUG 355</strain>
    </source>
</reference>
<organism evidence="13 15">
    <name type="scientific">Moraxella caviae</name>
    <dbReference type="NCBI Taxonomy" id="34060"/>
    <lineage>
        <taxon>Bacteria</taxon>
        <taxon>Pseudomonadati</taxon>
        <taxon>Pseudomonadota</taxon>
        <taxon>Gammaproteobacteria</taxon>
        <taxon>Moraxellales</taxon>
        <taxon>Moraxellaceae</taxon>
        <taxon>Moraxella</taxon>
    </lineage>
</organism>
<dbReference type="SUPFAM" id="SSF56349">
    <property type="entry name" value="DNA breaking-rejoining enzymes"/>
    <property type="match status" value="1"/>
</dbReference>
<evidence type="ECO:0000313" key="13">
    <source>
        <dbReference type="EMBL" id="OOR87785.1"/>
    </source>
</evidence>
<dbReference type="EMBL" id="UGQE01000001">
    <property type="protein sequence ID" value="STZ10539.1"/>
    <property type="molecule type" value="Genomic_DNA"/>
</dbReference>
<dbReference type="GO" id="GO:0005737">
    <property type="term" value="C:cytoplasm"/>
    <property type="evidence" value="ECO:0007669"/>
    <property type="project" value="UniProtKB-SubCell"/>
</dbReference>
<keyword evidence="3 10" id="KW-0963">Cytoplasm</keyword>
<keyword evidence="7 10" id="KW-0238">DNA-binding</keyword>
<evidence type="ECO:0000313" key="14">
    <source>
        <dbReference type="EMBL" id="STZ10539.1"/>
    </source>
</evidence>
<keyword evidence="4 10" id="KW-0132">Cell division</keyword>
<dbReference type="PANTHER" id="PTHR30349:SF90">
    <property type="entry name" value="TYROSINE RECOMBINASE XERD"/>
    <property type="match status" value="1"/>
</dbReference>
<feature type="active site" evidence="10">
    <location>
        <position position="282"/>
    </location>
</feature>
<dbReference type="InterPro" id="IPR002104">
    <property type="entry name" value="Integrase_catalytic"/>
</dbReference>
<dbReference type="InterPro" id="IPR023009">
    <property type="entry name" value="Tyrosine_recombinase_XerC/XerD"/>
</dbReference>
<feature type="active site" description="O-(3'-phospho-DNA)-tyrosine intermediate" evidence="10">
    <location>
        <position position="291"/>
    </location>
</feature>
<dbReference type="CDD" id="cd00798">
    <property type="entry name" value="INT_XerDC_C"/>
    <property type="match status" value="1"/>
</dbReference>
<keyword evidence="9 10" id="KW-0131">Cell cycle</keyword>
<dbReference type="PROSITE" id="PS51900">
    <property type="entry name" value="CB"/>
    <property type="match status" value="1"/>
</dbReference>
<feature type="active site" evidence="10">
    <location>
        <position position="259"/>
    </location>
</feature>
<dbReference type="NCBIfam" id="NF001399">
    <property type="entry name" value="PRK00283.1"/>
    <property type="match status" value="1"/>
</dbReference>
<comment type="similarity">
    <text evidence="2">Belongs to the 'phage' integrase family. XerD subfamily.</text>
</comment>
<evidence type="ECO:0000256" key="2">
    <source>
        <dbReference type="ARBA" id="ARBA00010450"/>
    </source>
</evidence>
<dbReference type="EMBL" id="MUXU01000062">
    <property type="protein sequence ID" value="OOR87785.1"/>
    <property type="molecule type" value="Genomic_DNA"/>
</dbReference>
<dbReference type="InterPro" id="IPR011010">
    <property type="entry name" value="DNA_brk_join_enz"/>
</dbReference>
<evidence type="ECO:0000256" key="3">
    <source>
        <dbReference type="ARBA" id="ARBA00022490"/>
    </source>
</evidence>
<dbReference type="PANTHER" id="PTHR30349">
    <property type="entry name" value="PHAGE INTEGRASE-RELATED"/>
    <property type="match status" value="1"/>
</dbReference>
<evidence type="ECO:0000256" key="4">
    <source>
        <dbReference type="ARBA" id="ARBA00022618"/>
    </source>
</evidence>
<protein>
    <recommendedName>
        <fullName evidence="10">Tyrosine recombinase XerC</fullName>
    </recommendedName>
</protein>
<name>A0A1S9ZWF3_9GAMM</name>
<dbReference type="HAMAP" id="MF_01808">
    <property type="entry name" value="Recomb_XerC_XerD"/>
    <property type="match status" value="1"/>
</dbReference>
<dbReference type="InterPro" id="IPR004107">
    <property type="entry name" value="Integrase_SAM-like_N"/>
</dbReference>
<dbReference type="PROSITE" id="PS51898">
    <property type="entry name" value="TYR_RECOMBINASE"/>
    <property type="match status" value="1"/>
</dbReference>
<comment type="function">
    <text evidence="10">Site-specific tyrosine recombinase, which acts by catalyzing the cutting and rejoining of the recombining DNA molecules. The XerC-XerD complex is essential to convert dimers of the bacterial chromosome into monomers to permit their segregation at cell division. It also contributes to the segregational stability of plasmids.</text>
</comment>
<dbReference type="GO" id="GO:0009037">
    <property type="term" value="F:tyrosine-based site-specific recombinase activity"/>
    <property type="evidence" value="ECO:0007669"/>
    <property type="project" value="UniProtKB-UniRule"/>
</dbReference>
<evidence type="ECO:0000256" key="10">
    <source>
        <dbReference type="HAMAP-Rule" id="MF_01808"/>
    </source>
</evidence>
<dbReference type="InterPro" id="IPR044068">
    <property type="entry name" value="CB"/>
</dbReference>
<dbReference type="GO" id="GO:0006313">
    <property type="term" value="P:DNA transposition"/>
    <property type="evidence" value="ECO:0007669"/>
    <property type="project" value="UniProtKB-UniRule"/>
</dbReference>
<comment type="similarity">
    <text evidence="10">Belongs to the 'phage' integrase family. XerC subfamily.</text>
</comment>
<dbReference type="GO" id="GO:0051301">
    <property type="term" value="P:cell division"/>
    <property type="evidence" value="ECO:0007669"/>
    <property type="project" value="UniProtKB-KW"/>
</dbReference>
<feature type="active site" evidence="10">
    <location>
        <position position="256"/>
    </location>
</feature>
<dbReference type="Proteomes" id="UP000190435">
    <property type="component" value="Unassembled WGS sequence"/>
</dbReference>
<dbReference type="Gene3D" id="1.10.150.130">
    <property type="match status" value="1"/>
</dbReference>
<feature type="domain" description="Tyr recombinase" evidence="11">
    <location>
        <begin position="120"/>
        <end position="304"/>
    </location>
</feature>
<keyword evidence="8 10" id="KW-0233">DNA recombination</keyword>
<dbReference type="InterPro" id="IPR011932">
    <property type="entry name" value="Recomb_XerD"/>
</dbReference>
<dbReference type="InterPro" id="IPR050090">
    <property type="entry name" value="Tyrosine_recombinase_XerCD"/>
</dbReference>
<dbReference type="Pfam" id="PF02899">
    <property type="entry name" value="Phage_int_SAM_1"/>
    <property type="match status" value="1"/>
</dbReference>
<evidence type="ECO:0000256" key="7">
    <source>
        <dbReference type="ARBA" id="ARBA00023125"/>
    </source>
</evidence>
<keyword evidence="5 10" id="KW-0159">Chromosome partition</keyword>
<evidence type="ECO:0000259" key="11">
    <source>
        <dbReference type="PROSITE" id="PS51898"/>
    </source>
</evidence>
<evidence type="ECO:0000256" key="1">
    <source>
        <dbReference type="ARBA" id="ARBA00004496"/>
    </source>
</evidence>
<keyword evidence="15" id="KW-1185">Reference proteome</keyword>
<feature type="active site" evidence="10">
    <location>
        <position position="184"/>
    </location>
</feature>
<dbReference type="Proteomes" id="UP000255279">
    <property type="component" value="Unassembled WGS sequence"/>
</dbReference>
<comment type="subcellular location">
    <subcellularLocation>
        <location evidence="1 10">Cytoplasm</location>
    </subcellularLocation>
</comment>
<evidence type="ECO:0000256" key="8">
    <source>
        <dbReference type="ARBA" id="ARBA00023172"/>
    </source>
</evidence>
<dbReference type="GO" id="GO:0003677">
    <property type="term" value="F:DNA binding"/>
    <property type="evidence" value="ECO:0007669"/>
    <property type="project" value="UniProtKB-UniRule"/>
</dbReference>
<dbReference type="SUPFAM" id="SSF47823">
    <property type="entry name" value="lambda integrase-like, N-terminal domain"/>
    <property type="match status" value="1"/>
</dbReference>
<feature type="domain" description="Core-binding (CB)" evidence="12">
    <location>
        <begin position="18"/>
        <end position="99"/>
    </location>
</feature>